<dbReference type="EMBL" id="JAAAJB010000130">
    <property type="protein sequence ID" value="KAG0264818.1"/>
    <property type="molecule type" value="Genomic_DNA"/>
</dbReference>
<evidence type="ECO:0000313" key="2">
    <source>
        <dbReference type="Proteomes" id="UP000807716"/>
    </source>
</evidence>
<reference evidence="1" key="1">
    <citation type="journal article" date="2020" name="Fungal Divers.">
        <title>Resolving the Mortierellaceae phylogeny through synthesis of multi-gene phylogenetics and phylogenomics.</title>
        <authorList>
            <person name="Vandepol N."/>
            <person name="Liber J."/>
            <person name="Desiro A."/>
            <person name="Na H."/>
            <person name="Kennedy M."/>
            <person name="Barry K."/>
            <person name="Grigoriev I.V."/>
            <person name="Miller A.N."/>
            <person name="O'Donnell K."/>
            <person name="Stajich J.E."/>
            <person name="Bonito G."/>
        </authorList>
    </citation>
    <scope>NUCLEOTIDE SEQUENCE</scope>
    <source>
        <strain evidence="1">BC1065</strain>
    </source>
</reference>
<comment type="caution">
    <text evidence="1">The sequence shown here is derived from an EMBL/GenBank/DDBJ whole genome shotgun (WGS) entry which is preliminary data.</text>
</comment>
<proteinExistence type="predicted"/>
<sequence length="235" mass="26750">MSFTPEERTFTLLNGLVIAARHWKNTTTRHPRDGRRILAMHGLLDNAASFDLVGPYTLPIEEQPQRLLKFLAAKKTLSTKRDAFFPTIQAAVRARTLGSKDSVWPIREDVAAVFIPRSLKPTEQKDEHTQTTQQGYSWCWDRMIMISDVMANSDLYTKAFVSRVTCPVLFILAIDGYAWKREKDGKVMSWFTASSSVTVRDVEGGHHVHIEDAPTTARLITEWLLEQESSMKARL</sequence>
<accession>A0A9P6U876</accession>
<protein>
    <recommendedName>
        <fullName evidence="3">Alpha/beta hydrolase</fullName>
    </recommendedName>
</protein>
<dbReference type="AlphaFoldDB" id="A0A9P6U876"/>
<dbReference type="InterPro" id="IPR029058">
    <property type="entry name" value="AB_hydrolase_fold"/>
</dbReference>
<gene>
    <name evidence="1" type="ORF">DFQ27_001016</name>
</gene>
<evidence type="ECO:0000313" key="1">
    <source>
        <dbReference type="EMBL" id="KAG0264818.1"/>
    </source>
</evidence>
<dbReference type="OrthoDB" id="408373at2759"/>
<keyword evidence="2" id="KW-1185">Reference proteome</keyword>
<name>A0A9P6U876_9FUNG</name>
<dbReference type="Proteomes" id="UP000807716">
    <property type="component" value="Unassembled WGS sequence"/>
</dbReference>
<organism evidence="1 2">
    <name type="scientific">Actinomortierella ambigua</name>
    <dbReference type="NCBI Taxonomy" id="1343610"/>
    <lineage>
        <taxon>Eukaryota</taxon>
        <taxon>Fungi</taxon>
        <taxon>Fungi incertae sedis</taxon>
        <taxon>Mucoromycota</taxon>
        <taxon>Mortierellomycotina</taxon>
        <taxon>Mortierellomycetes</taxon>
        <taxon>Mortierellales</taxon>
        <taxon>Mortierellaceae</taxon>
        <taxon>Actinomortierella</taxon>
    </lineage>
</organism>
<dbReference type="Gene3D" id="3.40.50.1820">
    <property type="entry name" value="alpha/beta hydrolase"/>
    <property type="match status" value="1"/>
</dbReference>
<dbReference type="SUPFAM" id="SSF53474">
    <property type="entry name" value="alpha/beta-Hydrolases"/>
    <property type="match status" value="1"/>
</dbReference>
<evidence type="ECO:0008006" key="3">
    <source>
        <dbReference type="Google" id="ProtNLM"/>
    </source>
</evidence>